<reference evidence="4 5" key="1">
    <citation type="submission" date="2019-07" db="EMBL/GenBank/DDBJ databases">
        <title>Draft genome for Streptomyces benahoarensis MZ03-48.</title>
        <authorList>
            <person name="Gonzalez-Pimentel J.L."/>
        </authorList>
    </citation>
    <scope>NUCLEOTIDE SEQUENCE [LARGE SCALE GENOMIC DNA]</scope>
    <source>
        <strain evidence="4 5">MZ03-48</strain>
    </source>
</reference>
<evidence type="ECO:0000259" key="2">
    <source>
        <dbReference type="Pfam" id="PF01609"/>
    </source>
</evidence>
<name>A0A553ZQ42_9ACTN</name>
<dbReference type="GO" id="GO:0003677">
    <property type="term" value="F:DNA binding"/>
    <property type="evidence" value="ECO:0007669"/>
    <property type="project" value="InterPro"/>
</dbReference>
<dbReference type="InterPro" id="IPR047952">
    <property type="entry name" value="Transpos_IS4"/>
</dbReference>
<dbReference type="PANTHER" id="PTHR37529">
    <property type="entry name" value="TRANSPOSASE INSG FOR INSERTION SEQUENCE ELEMENT IS4-RELATED"/>
    <property type="match status" value="1"/>
</dbReference>
<accession>A0A553ZQ42</accession>
<gene>
    <name evidence="4" type="ORF">FNZ23_04070</name>
</gene>
<evidence type="ECO:0000256" key="1">
    <source>
        <dbReference type="SAM" id="MobiDB-lite"/>
    </source>
</evidence>
<feature type="compositionally biased region" description="Polar residues" evidence="1">
    <location>
        <begin position="1"/>
        <end position="12"/>
    </location>
</feature>
<feature type="domain" description="Transposase IS4 N-terminal" evidence="3">
    <location>
        <begin position="101"/>
        <end position="184"/>
    </location>
</feature>
<dbReference type="InterPro" id="IPR024473">
    <property type="entry name" value="Transposases_IS4_N"/>
</dbReference>
<feature type="compositionally biased region" description="Basic residues" evidence="1">
    <location>
        <begin position="488"/>
        <end position="497"/>
    </location>
</feature>
<dbReference type="EMBL" id="VKLS01000022">
    <property type="protein sequence ID" value="TSB43515.1"/>
    <property type="molecule type" value="Genomic_DNA"/>
</dbReference>
<evidence type="ECO:0000259" key="3">
    <source>
        <dbReference type="Pfam" id="PF13006"/>
    </source>
</evidence>
<dbReference type="AlphaFoldDB" id="A0A553ZQ42"/>
<dbReference type="Pfam" id="PF13006">
    <property type="entry name" value="Nterm_IS4"/>
    <property type="match status" value="1"/>
</dbReference>
<feature type="region of interest" description="Disordered" evidence="1">
    <location>
        <begin position="1"/>
        <end position="99"/>
    </location>
</feature>
<dbReference type="GO" id="GO:0006313">
    <property type="term" value="P:DNA transposition"/>
    <property type="evidence" value="ECO:0007669"/>
    <property type="project" value="InterPro"/>
</dbReference>
<feature type="domain" description="Transposase IS4-like" evidence="2">
    <location>
        <begin position="202"/>
        <end position="422"/>
    </location>
</feature>
<dbReference type="SUPFAM" id="SSF53098">
    <property type="entry name" value="Ribonuclease H-like"/>
    <property type="match status" value="1"/>
</dbReference>
<dbReference type="InterPro" id="IPR002559">
    <property type="entry name" value="Transposase_11"/>
</dbReference>
<dbReference type="Proteomes" id="UP000320888">
    <property type="component" value="Unassembled WGS sequence"/>
</dbReference>
<evidence type="ECO:0000313" key="4">
    <source>
        <dbReference type="EMBL" id="TSB43515.1"/>
    </source>
</evidence>
<dbReference type="GO" id="GO:0004803">
    <property type="term" value="F:transposase activity"/>
    <property type="evidence" value="ECO:0007669"/>
    <property type="project" value="InterPro"/>
</dbReference>
<evidence type="ECO:0000313" key="5">
    <source>
        <dbReference type="Proteomes" id="UP000320888"/>
    </source>
</evidence>
<keyword evidence="5" id="KW-1185">Reference proteome</keyword>
<proteinExistence type="predicted"/>
<dbReference type="InterPro" id="IPR012337">
    <property type="entry name" value="RNaseH-like_sf"/>
</dbReference>
<protein>
    <submittedName>
        <fullName evidence="4">IS4 family transposase</fullName>
    </submittedName>
</protein>
<feature type="region of interest" description="Disordered" evidence="1">
    <location>
        <begin position="488"/>
        <end position="524"/>
    </location>
</feature>
<dbReference type="Pfam" id="PF01609">
    <property type="entry name" value="DDE_Tnp_1"/>
    <property type="match status" value="1"/>
</dbReference>
<organism evidence="4 5">
    <name type="scientific">Streptomyces benahoarensis</name>
    <dbReference type="NCBI Taxonomy" id="2595054"/>
    <lineage>
        <taxon>Bacteria</taxon>
        <taxon>Bacillati</taxon>
        <taxon>Actinomycetota</taxon>
        <taxon>Actinomycetes</taxon>
        <taxon>Kitasatosporales</taxon>
        <taxon>Streptomycetaceae</taxon>
        <taxon>Streptomyces</taxon>
    </lineage>
</organism>
<sequence>MSRSGAATTTPTCARHPPPPAAGWTSRARHTTSARSTRTTRRPRSPSAGPTTSWSTSIPFGRRASYSAPARTGRLPTTGLGRPGCPGQRPAHRPPRRPPGVDFALVDAVLEETGTVQKRVRLLPSRVVVYFVLALALFEQSSYRAVWGKLVAGLNVLTLARPCVSALCRARRRVGAKPFKALFETLAGPVAGAHTPGAFWRGLRTVAIDGAHLHMPDGEPIAAQHSKRKRKGEDLEFGYPLLRLLVLIEYGTRAVLGAAFGPENAGETAYAERLLGQLTPGMLVLLDTGFDSWPLLSQLRSTGAEFVCRSGARRIPLITKRLPDGSYLSTFGMGNLPVRIVEAWITVTYQDGTVRREQWRLATSLTDHTRYPASELVDVYHERWQVETAYFSIKATMLDGRVLRSVCCADIDQEVYALLTVYQALVRIAGDATASRPRLDPDRISFTVALEAARDQVTIAGGVLPDAVALVGTIGRAVLDNLLPARRRQRVKARTRKNPPTSTARTPSSTPPPPSTTPSKPKSW</sequence>
<dbReference type="OrthoDB" id="477305at2"/>
<dbReference type="Gene3D" id="3.90.350.10">
    <property type="entry name" value="Transposase Inhibitor Protein From Tn5, Chain A, domain 1"/>
    <property type="match status" value="1"/>
</dbReference>
<dbReference type="PANTHER" id="PTHR37529:SF1">
    <property type="entry name" value="TRANSPOSASE INSG FOR INSERTION SEQUENCE ELEMENT IS4-RELATED"/>
    <property type="match status" value="1"/>
</dbReference>
<feature type="compositionally biased region" description="Basic residues" evidence="1">
    <location>
        <begin position="27"/>
        <end position="44"/>
    </location>
</feature>
<feature type="compositionally biased region" description="Low complexity" evidence="1">
    <location>
        <begin position="499"/>
        <end position="508"/>
    </location>
</feature>
<dbReference type="NCBIfam" id="NF033592">
    <property type="entry name" value="transpos_IS4_1"/>
    <property type="match status" value="1"/>
</dbReference>
<comment type="caution">
    <text evidence="4">The sequence shown here is derived from an EMBL/GenBank/DDBJ whole genome shotgun (WGS) entry which is preliminary data.</text>
</comment>